<feature type="transmembrane region" description="Helical" evidence="6">
    <location>
        <begin position="33"/>
        <end position="58"/>
    </location>
</feature>
<feature type="transmembrane region" description="Helical" evidence="6">
    <location>
        <begin position="197"/>
        <end position="219"/>
    </location>
</feature>
<keyword evidence="9" id="KW-1185">Reference proteome</keyword>
<feature type="transmembrane region" description="Helical" evidence="6">
    <location>
        <begin position="95"/>
        <end position="120"/>
    </location>
</feature>
<name>A0A7X3MVX3_9HYPH</name>
<dbReference type="AlphaFoldDB" id="A0A7X3MVX3"/>
<feature type="transmembrane region" description="Helical" evidence="6">
    <location>
        <begin position="262"/>
        <end position="280"/>
    </location>
</feature>
<dbReference type="PANTHER" id="PTHR43124">
    <property type="entry name" value="PURINE EFFLUX PUMP PBUE"/>
    <property type="match status" value="1"/>
</dbReference>
<dbReference type="InterPro" id="IPR050189">
    <property type="entry name" value="MFS_Efflux_Transporters"/>
</dbReference>
<keyword evidence="4 6" id="KW-1133">Transmembrane helix</keyword>
<dbReference type="RefSeq" id="WP_160887562.1">
    <property type="nucleotide sequence ID" value="NZ_WURB01000025.1"/>
</dbReference>
<organism evidence="8 9">
    <name type="scientific">Microvirga makkahensis</name>
    <dbReference type="NCBI Taxonomy" id="1128670"/>
    <lineage>
        <taxon>Bacteria</taxon>
        <taxon>Pseudomonadati</taxon>
        <taxon>Pseudomonadota</taxon>
        <taxon>Alphaproteobacteria</taxon>
        <taxon>Hyphomicrobiales</taxon>
        <taxon>Methylobacteriaceae</taxon>
        <taxon>Microvirga</taxon>
    </lineage>
</organism>
<keyword evidence="2" id="KW-1003">Cell membrane</keyword>
<comment type="subcellular location">
    <subcellularLocation>
        <location evidence="1">Cell membrane</location>
        <topology evidence="1">Multi-pass membrane protein</topology>
    </subcellularLocation>
</comment>
<feature type="domain" description="Major facilitator superfamily (MFS) profile" evidence="7">
    <location>
        <begin position="4"/>
        <end position="383"/>
    </location>
</feature>
<feature type="transmembrane region" description="Helical" evidence="6">
    <location>
        <begin position="127"/>
        <end position="148"/>
    </location>
</feature>
<comment type="caution">
    <text evidence="8">The sequence shown here is derived from an EMBL/GenBank/DDBJ whole genome shotgun (WGS) entry which is preliminary data.</text>
</comment>
<feature type="transmembrane region" description="Helical" evidence="6">
    <location>
        <begin position="70"/>
        <end position="89"/>
    </location>
</feature>
<dbReference type="GO" id="GO:0005886">
    <property type="term" value="C:plasma membrane"/>
    <property type="evidence" value="ECO:0007669"/>
    <property type="project" value="UniProtKB-SubCell"/>
</dbReference>
<feature type="transmembrane region" description="Helical" evidence="6">
    <location>
        <begin position="160"/>
        <end position="185"/>
    </location>
</feature>
<gene>
    <name evidence="8" type="ORF">GR328_21685</name>
</gene>
<sequence>MDPRVLLLTMAALAFGSGAYVFGGLLDPMARDIGVSVAAVGQLQTAFVISAAVGGPLLAMWGGRTDRKRLLVFALAAVTGVTAWCAFASSFELLVLLRVLAGATGGIVMPAAAAAAAALVPVSQRGSAIAMVLGGMTLAFLLGIPVGSLVGDLFGWRATFLFAASLSGIACVASAIWLPGIPYAVATENTRIEWGRVVPLVMMTLLSFAATMAVVSYIGPVLAVETGIQGGTVGIFQAIIGIGALLGLVLGGRAANSKAARGVIAGAFACILIAQLIHFAQLEGGAPGGLPTMMLVGWAVFSSALALFAIMPIVQARLVSIFPGAAAMVLAVNGSMNYLGQGLGAGLGGLAIRLFGLSSLALLGAALALAGLLLAASYRRGRLVASTPPMIT</sequence>
<evidence type="ECO:0000313" key="8">
    <source>
        <dbReference type="EMBL" id="MXQ14023.1"/>
    </source>
</evidence>
<protein>
    <submittedName>
        <fullName evidence="8">MFS transporter</fullName>
    </submittedName>
</protein>
<evidence type="ECO:0000256" key="4">
    <source>
        <dbReference type="ARBA" id="ARBA00022989"/>
    </source>
</evidence>
<dbReference type="InterPro" id="IPR020846">
    <property type="entry name" value="MFS_dom"/>
</dbReference>
<feature type="transmembrane region" description="Helical" evidence="6">
    <location>
        <begin position="231"/>
        <end position="250"/>
    </location>
</feature>
<dbReference type="OrthoDB" id="9788453at2"/>
<dbReference type="GO" id="GO:0022857">
    <property type="term" value="F:transmembrane transporter activity"/>
    <property type="evidence" value="ECO:0007669"/>
    <property type="project" value="InterPro"/>
</dbReference>
<evidence type="ECO:0000256" key="3">
    <source>
        <dbReference type="ARBA" id="ARBA00022692"/>
    </source>
</evidence>
<feature type="transmembrane region" description="Helical" evidence="6">
    <location>
        <begin position="292"/>
        <end position="311"/>
    </location>
</feature>
<dbReference type="Pfam" id="PF07690">
    <property type="entry name" value="MFS_1"/>
    <property type="match status" value="1"/>
</dbReference>
<keyword evidence="3 6" id="KW-0812">Transmembrane</keyword>
<accession>A0A7X3MVX3</accession>
<feature type="transmembrane region" description="Helical" evidence="6">
    <location>
        <begin position="351"/>
        <end position="376"/>
    </location>
</feature>
<feature type="transmembrane region" description="Helical" evidence="6">
    <location>
        <begin position="318"/>
        <end position="339"/>
    </location>
</feature>
<dbReference type="PANTHER" id="PTHR43124:SF10">
    <property type="entry name" value="PURINE EFFLUX PUMP PBUE"/>
    <property type="match status" value="1"/>
</dbReference>
<evidence type="ECO:0000256" key="6">
    <source>
        <dbReference type="SAM" id="Phobius"/>
    </source>
</evidence>
<dbReference type="InterPro" id="IPR036259">
    <property type="entry name" value="MFS_trans_sf"/>
</dbReference>
<dbReference type="InterPro" id="IPR001958">
    <property type="entry name" value="Tet-R_TetA/multi-R_MdtG-like"/>
</dbReference>
<dbReference type="Proteomes" id="UP000436483">
    <property type="component" value="Unassembled WGS sequence"/>
</dbReference>
<evidence type="ECO:0000259" key="7">
    <source>
        <dbReference type="PROSITE" id="PS50850"/>
    </source>
</evidence>
<dbReference type="EMBL" id="WURB01000025">
    <property type="protein sequence ID" value="MXQ14023.1"/>
    <property type="molecule type" value="Genomic_DNA"/>
</dbReference>
<reference evidence="8 9" key="2">
    <citation type="submission" date="2020-01" db="EMBL/GenBank/DDBJ databases">
        <title>Microvirga sp. nov., an arsenate reduction bacterium isolated from Tibet hotspring sediments.</title>
        <authorList>
            <person name="Xian W.-D."/>
            <person name="Li W.-J."/>
        </authorList>
    </citation>
    <scope>NUCLEOTIDE SEQUENCE [LARGE SCALE GENOMIC DNA]</scope>
    <source>
        <strain evidence="8 9">KCTC 23863</strain>
    </source>
</reference>
<keyword evidence="5 6" id="KW-0472">Membrane</keyword>
<reference evidence="8 9" key="1">
    <citation type="submission" date="2019-12" db="EMBL/GenBank/DDBJ databases">
        <authorList>
            <person name="Yuan C.-G."/>
        </authorList>
    </citation>
    <scope>NUCLEOTIDE SEQUENCE [LARGE SCALE GENOMIC DNA]</scope>
    <source>
        <strain evidence="8 9">KCTC 23863</strain>
    </source>
</reference>
<dbReference type="PRINTS" id="PR01035">
    <property type="entry name" value="TCRTETA"/>
</dbReference>
<evidence type="ECO:0000313" key="9">
    <source>
        <dbReference type="Proteomes" id="UP000436483"/>
    </source>
</evidence>
<dbReference type="SUPFAM" id="SSF103473">
    <property type="entry name" value="MFS general substrate transporter"/>
    <property type="match status" value="1"/>
</dbReference>
<dbReference type="Gene3D" id="1.20.1250.20">
    <property type="entry name" value="MFS general substrate transporter like domains"/>
    <property type="match status" value="1"/>
</dbReference>
<dbReference type="InterPro" id="IPR011701">
    <property type="entry name" value="MFS"/>
</dbReference>
<evidence type="ECO:0000256" key="5">
    <source>
        <dbReference type="ARBA" id="ARBA00023136"/>
    </source>
</evidence>
<proteinExistence type="predicted"/>
<evidence type="ECO:0000256" key="2">
    <source>
        <dbReference type="ARBA" id="ARBA00022475"/>
    </source>
</evidence>
<evidence type="ECO:0000256" key="1">
    <source>
        <dbReference type="ARBA" id="ARBA00004651"/>
    </source>
</evidence>
<dbReference type="PROSITE" id="PS50850">
    <property type="entry name" value="MFS"/>
    <property type="match status" value="1"/>
</dbReference>